<protein>
    <submittedName>
        <fullName evidence="3">Glycosyltransferase</fullName>
        <ecNumber evidence="3">2.4.-.-</ecNumber>
    </submittedName>
</protein>
<dbReference type="EMBL" id="JBHLWQ010000056">
    <property type="protein sequence ID" value="MFC0200061.1"/>
    <property type="molecule type" value="Genomic_DNA"/>
</dbReference>
<proteinExistence type="predicted"/>
<dbReference type="Gene3D" id="3.40.50.2000">
    <property type="entry name" value="Glycogen Phosphorylase B"/>
    <property type="match status" value="2"/>
</dbReference>
<comment type="caution">
    <text evidence="3">The sequence shown here is derived from an EMBL/GenBank/DDBJ whole genome shotgun (WGS) entry which is preliminary data.</text>
</comment>
<evidence type="ECO:0000313" key="3">
    <source>
        <dbReference type="EMBL" id="MFC0200061.1"/>
    </source>
</evidence>
<dbReference type="GO" id="GO:0016757">
    <property type="term" value="F:glycosyltransferase activity"/>
    <property type="evidence" value="ECO:0007669"/>
    <property type="project" value="UniProtKB-KW"/>
</dbReference>
<dbReference type="EC" id="2.4.-.-" evidence="3"/>
<gene>
    <name evidence="3" type="ORF">ACFFIZ_06920</name>
</gene>
<evidence type="ECO:0000259" key="2">
    <source>
        <dbReference type="Pfam" id="PF00534"/>
    </source>
</evidence>
<feature type="region of interest" description="Disordered" evidence="1">
    <location>
        <begin position="138"/>
        <end position="167"/>
    </location>
</feature>
<accession>A0ABV6CLF1</accession>
<organism evidence="3 4">
    <name type="scientific">Paracoccus rhizosphaerae</name>
    <dbReference type="NCBI Taxonomy" id="1133347"/>
    <lineage>
        <taxon>Bacteria</taxon>
        <taxon>Pseudomonadati</taxon>
        <taxon>Pseudomonadota</taxon>
        <taxon>Alphaproteobacteria</taxon>
        <taxon>Rhodobacterales</taxon>
        <taxon>Paracoccaceae</taxon>
        <taxon>Paracoccus</taxon>
    </lineage>
</organism>
<dbReference type="SUPFAM" id="SSF53756">
    <property type="entry name" value="UDP-Glycosyltransferase/glycogen phosphorylase"/>
    <property type="match status" value="1"/>
</dbReference>
<reference evidence="3 4" key="1">
    <citation type="submission" date="2024-09" db="EMBL/GenBank/DDBJ databases">
        <authorList>
            <person name="Sun Q."/>
            <person name="Mori K."/>
        </authorList>
    </citation>
    <scope>NUCLEOTIDE SEQUENCE [LARGE SCALE GENOMIC DNA]</scope>
    <source>
        <strain evidence="3 4">CCM 7904</strain>
    </source>
</reference>
<feature type="compositionally biased region" description="Basic and acidic residues" evidence="1">
    <location>
        <begin position="138"/>
        <end position="148"/>
    </location>
</feature>
<keyword evidence="3" id="KW-0808">Transferase</keyword>
<dbReference type="InterPro" id="IPR001296">
    <property type="entry name" value="Glyco_trans_1"/>
</dbReference>
<keyword evidence="4" id="KW-1185">Reference proteome</keyword>
<evidence type="ECO:0000256" key="1">
    <source>
        <dbReference type="SAM" id="MobiDB-lite"/>
    </source>
</evidence>
<keyword evidence="3" id="KW-0328">Glycosyltransferase</keyword>
<dbReference type="Pfam" id="PF00534">
    <property type="entry name" value="Glycos_transf_1"/>
    <property type="match status" value="1"/>
</dbReference>
<evidence type="ECO:0000313" key="4">
    <source>
        <dbReference type="Proteomes" id="UP001589795"/>
    </source>
</evidence>
<dbReference type="PANTHER" id="PTHR12526">
    <property type="entry name" value="GLYCOSYLTRANSFERASE"/>
    <property type="match status" value="1"/>
</dbReference>
<dbReference type="RefSeq" id="WP_265506248.1">
    <property type="nucleotide sequence ID" value="NZ_JAOTBE010000010.1"/>
</dbReference>
<name>A0ABV6CLF1_9RHOB</name>
<dbReference type="Proteomes" id="UP001589795">
    <property type="component" value="Unassembled WGS sequence"/>
</dbReference>
<dbReference type="PANTHER" id="PTHR12526:SF630">
    <property type="entry name" value="GLYCOSYLTRANSFERASE"/>
    <property type="match status" value="1"/>
</dbReference>
<sequence>MSFLASTKPVDSATAAYLTDQIDQARAIYETLFPTQHLRFTFSAGHDPVWSHPAVYEGPHVPRPSDLGPDYLGSVERPGTSPSAPEVTVQLSIPRQPNPAELKHTEAPWHPMRKLSRLFRASPLIYEHVRYRAEMMRKRQADQRDDKNAMPLNPGSPLISSASAPDSDRRPAILVGMHWLEVGGAEKLGFDTVRWALQAGLRVFVVASVPSLQRLADRLPDHPDVTFIRLDRYLPHHLWPRYVEKLALAENIRLVHIHHCVPLYESLPLLRVRLPWIGTIDSTHIIEYANGGYPRTSGVWSSYLDVQHVISQELVNYFCGTFRISADKVLLGRMLDRDTGADATPDLRLKLGQKTLHVTFIGRLHYQKRPVVVVETLRALQAWATKNDVAFSATMVGDGAFEAAVTRLLRRYGLGSAVTRLPGNTDVPALLQRSDLLLLPSNNEGLALVCYEAITHGCIPISTRVGAQSELLPDDLLVPLAPHASVKATVAVVDRMWRDGGFLERQKTLLARAWARLAADPTAEEALMPIYCKAAGTTPKKD</sequence>
<feature type="domain" description="Glycosyl transferase family 1" evidence="2">
    <location>
        <begin position="354"/>
        <end position="476"/>
    </location>
</feature>